<proteinExistence type="predicted"/>
<gene>
    <name evidence="1" type="ORF">K469DRAFT_717199</name>
</gene>
<dbReference type="Proteomes" id="UP000800200">
    <property type="component" value="Unassembled WGS sequence"/>
</dbReference>
<keyword evidence="2" id="KW-1185">Reference proteome</keyword>
<name>A0A6A6ERE4_9PEZI</name>
<dbReference type="AlphaFoldDB" id="A0A6A6ERE4"/>
<accession>A0A6A6ERE4</accession>
<evidence type="ECO:0000313" key="1">
    <source>
        <dbReference type="EMBL" id="KAF2192630.1"/>
    </source>
</evidence>
<dbReference type="EMBL" id="ML994615">
    <property type="protein sequence ID" value="KAF2192630.1"/>
    <property type="molecule type" value="Genomic_DNA"/>
</dbReference>
<sequence length="137" mass="15496">MYHKNVLWGFMTAACTYVLYDPKAVHFHLAMSRRLVSTVSSHKRGQVEVWRSRRLTGLFPSLVLAPLRSKPIPDNAHVTGSPFTTFPWNNNRGTCHKSKATEQHLLQCVRIRLLPTGRKQIAASTKISRCLTTVAAR</sequence>
<protein>
    <submittedName>
        <fullName evidence="1">Uncharacterized protein</fullName>
    </submittedName>
</protein>
<organism evidence="1 2">
    <name type="scientific">Zopfia rhizophila CBS 207.26</name>
    <dbReference type="NCBI Taxonomy" id="1314779"/>
    <lineage>
        <taxon>Eukaryota</taxon>
        <taxon>Fungi</taxon>
        <taxon>Dikarya</taxon>
        <taxon>Ascomycota</taxon>
        <taxon>Pezizomycotina</taxon>
        <taxon>Dothideomycetes</taxon>
        <taxon>Dothideomycetes incertae sedis</taxon>
        <taxon>Zopfiaceae</taxon>
        <taxon>Zopfia</taxon>
    </lineage>
</organism>
<reference evidence="1" key="1">
    <citation type="journal article" date="2020" name="Stud. Mycol.">
        <title>101 Dothideomycetes genomes: a test case for predicting lifestyles and emergence of pathogens.</title>
        <authorList>
            <person name="Haridas S."/>
            <person name="Albert R."/>
            <person name="Binder M."/>
            <person name="Bloem J."/>
            <person name="Labutti K."/>
            <person name="Salamov A."/>
            <person name="Andreopoulos B."/>
            <person name="Baker S."/>
            <person name="Barry K."/>
            <person name="Bills G."/>
            <person name="Bluhm B."/>
            <person name="Cannon C."/>
            <person name="Castanera R."/>
            <person name="Culley D."/>
            <person name="Daum C."/>
            <person name="Ezra D."/>
            <person name="Gonzalez J."/>
            <person name="Henrissat B."/>
            <person name="Kuo A."/>
            <person name="Liang C."/>
            <person name="Lipzen A."/>
            <person name="Lutzoni F."/>
            <person name="Magnuson J."/>
            <person name="Mondo S."/>
            <person name="Nolan M."/>
            <person name="Ohm R."/>
            <person name="Pangilinan J."/>
            <person name="Park H.-J."/>
            <person name="Ramirez L."/>
            <person name="Alfaro M."/>
            <person name="Sun H."/>
            <person name="Tritt A."/>
            <person name="Yoshinaga Y."/>
            <person name="Zwiers L.-H."/>
            <person name="Turgeon B."/>
            <person name="Goodwin S."/>
            <person name="Spatafora J."/>
            <person name="Crous P."/>
            <person name="Grigoriev I."/>
        </authorList>
    </citation>
    <scope>NUCLEOTIDE SEQUENCE</scope>
    <source>
        <strain evidence="1">CBS 207.26</strain>
    </source>
</reference>
<dbReference type="PROSITE" id="PS51257">
    <property type="entry name" value="PROKAR_LIPOPROTEIN"/>
    <property type="match status" value="1"/>
</dbReference>
<evidence type="ECO:0000313" key="2">
    <source>
        <dbReference type="Proteomes" id="UP000800200"/>
    </source>
</evidence>